<sequence>MYIDQVTLLTSKLHEMKTFYTSIVECELLEDEIEHFVVKIGSTNLTFKTTNLYDEPSYHFAINVPDNKFREVKDWVSSRVPLISEDGSDEVFFESWNADSIYCEDPSGNIVEFIARHHLKNGVTHSFSAKDFICISEVGIVADEVVPLVQKLNTMMIPKWKEGSDSFVPLGDEHGLLIVVKKDREWYFSNHKKAKFYPVEVSIKDIGILRFAKGDVIQSDQ</sequence>
<accession>A0ABQ1YEN0</accession>
<gene>
    <name evidence="2" type="ORF">GCM10008013_21060</name>
</gene>
<protein>
    <recommendedName>
        <fullName evidence="1">VOC domain-containing protein</fullName>
    </recommendedName>
</protein>
<keyword evidence="3" id="KW-1185">Reference proteome</keyword>
<organism evidence="2 3">
    <name type="scientific">Paenibacillus segetis</name>
    <dbReference type="NCBI Taxonomy" id="1325360"/>
    <lineage>
        <taxon>Bacteria</taxon>
        <taxon>Bacillati</taxon>
        <taxon>Bacillota</taxon>
        <taxon>Bacilli</taxon>
        <taxon>Bacillales</taxon>
        <taxon>Paenibacillaceae</taxon>
        <taxon>Paenibacillus</taxon>
    </lineage>
</organism>
<comment type="caution">
    <text evidence="2">The sequence shown here is derived from an EMBL/GenBank/DDBJ whole genome shotgun (WGS) entry which is preliminary data.</text>
</comment>
<proteinExistence type="predicted"/>
<dbReference type="PROSITE" id="PS51819">
    <property type="entry name" value="VOC"/>
    <property type="match status" value="1"/>
</dbReference>
<dbReference type="RefSeq" id="WP_188538426.1">
    <property type="nucleotide sequence ID" value="NZ_BMFT01000001.1"/>
</dbReference>
<evidence type="ECO:0000313" key="2">
    <source>
        <dbReference type="EMBL" id="GGH22548.1"/>
    </source>
</evidence>
<dbReference type="SUPFAM" id="SSF54593">
    <property type="entry name" value="Glyoxalase/Bleomycin resistance protein/Dihydroxybiphenyl dioxygenase"/>
    <property type="match status" value="1"/>
</dbReference>
<evidence type="ECO:0000259" key="1">
    <source>
        <dbReference type="PROSITE" id="PS51819"/>
    </source>
</evidence>
<dbReference type="InterPro" id="IPR029068">
    <property type="entry name" value="Glyas_Bleomycin-R_OHBP_Dase"/>
</dbReference>
<feature type="domain" description="VOC" evidence="1">
    <location>
        <begin position="2"/>
        <end position="116"/>
    </location>
</feature>
<dbReference type="EMBL" id="BMFT01000001">
    <property type="protein sequence ID" value="GGH22548.1"/>
    <property type="molecule type" value="Genomic_DNA"/>
</dbReference>
<dbReference type="Proteomes" id="UP000659344">
    <property type="component" value="Unassembled WGS sequence"/>
</dbReference>
<evidence type="ECO:0000313" key="3">
    <source>
        <dbReference type="Proteomes" id="UP000659344"/>
    </source>
</evidence>
<name>A0ABQ1YEN0_9BACL</name>
<dbReference type="Gene3D" id="3.10.180.10">
    <property type="entry name" value="2,3-Dihydroxybiphenyl 1,2-Dioxygenase, domain 1"/>
    <property type="match status" value="1"/>
</dbReference>
<dbReference type="InterPro" id="IPR037523">
    <property type="entry name" value="VOC_core"/>
</dbReference>
<reference evidence="3" key="1">
    <citation type="journal article" date="2019" name="Int. J. Syst. Evol. Microbiol.">
        <title>The Global Catalogue of Microorganisms (GCM) 10K type strain sequencing project: providing services to taxonomists for standard genome sequencing and annotation.</title>
        <authorList>
            <consortium name="The Broad Institute Genomics Platform"/>
            <consortium name="The Broad Institute Genome Sequencing Center for Infectious Disease"/>
            <person name="Wu L."/>
            <person name="Ma J."/>
        </authorList>
    </citation>
    <scope>NUCLEOTIDE SEQUENCE [LARGE SCALE GENOMIC DNA]</scope>
    <source>
        <strain evidence="3">CGMCC 1.12769</strain>
    </source>
</reference>